<dbReference type="Gene3D" id="2.60.40.420">
    <property type="entry name" value="Cupredoxins - blue copper proteins"/>
    <property type="match status" value="1"/>
</dbReference>
<evidence type="ECO:0000313" key="2">
    <source>
        <dbReference type="Proteomes" id="UP000185936"/>
    </source>
</evidence>
<dbReference type="STRING" id="308853.SAMN05421752_11478"/>
<name>A0A1N7GQY5_9EURY</name>
<accession>A0A1N7GQY5</accession>
<dbReference type="Proteomes" id="UP000185936">
    <property type="component" value="Unassembled WGS sequence"/>
</dbReference>
<evidence type="ECO:0000313" key="1">
    <source>
        <dbReference type="EMBL" id="SIS14940.1"/>
    </source>
</evidence>
<proteinExistence type="predicted"/>
<evidence type="ECO:0008006" key="3">
    <source>
        <dbReference type="Google" id="ProtNLM"/>
    </source>
</evidence>
<organism evidence="1 2">
    <name type="scientific">Natronorubrum thiooxidans</name>
    <dbReference type="NCBI Taxonomy" id="308853"/>
    <lineage>
        <taxon>Archaea</taxon>
        <taxon>Methanobacteriati</taxon>
        <taxon>Methanobacteriota</taxon>
        <taxon>Stenosarchaea group</taxon>
        <taxon>Halobacteria</taxon>
        <taxon>Halobacteriales</taxon>
        <taxon>Natrialbaceae</taxon>
        <taxon>Natronorubrum</taxon>
    </lineage>
</organism>
<dbReference type="EMBL" id="FTNR01000014">
    <property type="protein sequence ID" value="SIS14940.1"/>
    <property type="molecule type" value="Genomic_DNA"/>
</dbReference>
<sequence>MALILSNGVHLMMTPNSADRRTFLSGVAGTLAAVSVAGCLGGDDEPTEPEPVVDAAESLEGDTDPAAWQDVDEIVFDGYVGGWVGVEPPAIDRVENPTLVLVAGREYEITWENMDGVHHNIAFWDADQDVVEEYSTDGNETIGKVETLEFQATTTMENYLCEYQQAGQIGAVRVIDG</sequence>
<reference evidence="2" key="1">
    <citation type="submission" date="2017-01" db="EMBL/GenBank/DDBJ databases">
        <authorList>
            <person name="Varghese N."/>
            <person name="Submissions S."/>
        </authorList>
    </citation>
    <scope>NUCLEOTIDE SEQUENCE [LARGE SCALE GENOMIC DNA]</scope>
    <source>
        <strain evidence="2">type strain: HArc-</strain>
    </source>
</reference>
<protein>
    <recommendedName>
        <fullName evidence="3">Blue (type 1) copper domain-containing protein</fullName>
    </recommendedName>
</protein>
<dbReference type="InterPro" id="IPR008972">
    <property type="entry name" value="Cupredoxin"/>
</dbReference>
<keyword evidence="2" id="KW-1185">Reference proteome</keyword>
<dbReference type="SUPFAM" id="SSF49503">
    <property type="entry name" value="Cupredoxins"/>
    <property type="match status" value="1"/>
</dbReference>
<gene>
    <name evidence="1" type="ORF">SAMN05421752_11478</name>
</gene>
<dbReference type="AlphaFoldDB" id="A0A1N7GQY5"/>